<name>A0ABS3AUN9_9BACT</name>
<keyword evidence="7 10" id="KW-0472">Membrane</keyword>
<feature type="transmembrane region" description="Helical" evidence="10">
    <location>
        <begin position="162"/>
        <end position="184"/>
    </location>
</feature>
<evidence type="ECO:0000256" key="10">
    <source>
        <dbReference type="SAM" id="Phobius"/>
    </source>
</evidence>
<dbReference type="Proteomes" id="UP000717534">
    <property type="component" value="Unassembled WGS sequence"/>
</dbReference>
<feature type="transmembrane region" description="Helical" evidence="10">
    <location>
        <begin position="460"/>
        <end position="484"/>
    </location>
</feature>
<feature type="transmembrane region" description="Helical" evidence="10">
    <location>
        <begin position="319"/>
        <end position="338"/>
    </location>
</feature>
<dbReference type="PRINTS" id="PR01806">
    <property type="entry name" value="VIRFACTRMVIN"/>
</dbReference>
<dbReference type="Pfam" id="PF03023">
    <property type="entry name" value="MurJ"/>
    <property type="match status" value="1"/>
</dbReference>
<protein>
    <submittedName>
        <fullName evidence="11">Polysaccharide biosynthesis C-terminal domain-containing protein</fullName>
    </submittedName>
</protein>
<comment type="function">
    <text evidence="8">Involved in peptidoglycan biosynthesis. Transports lipid-linked peptidoglycan precursors from the inner to the outer leaflet of the cytoplasmic membrane.</text>
</comment>
<evidence type="ECO:0000256" key="2">
    <source>
        <dbReference type="ARBA" id="ARBA00022475"/>
    </source>
</evidence>
<feature type="transmembrane region" description="Helical" evidence="10">
    <location>
        <begin position="232"/>
        <end position="254"/>
    </location>
</feature>
<proteinExistence type="inferred from homology"/>
<dbReference type="InterPro" id="IPR004268">
    <property type="entry name" value="MurJ"/>
</dbReference>
<feature type="transmembrane region" description="Helical" evidence="10">
    <location>
        <begin position="274"/>
        <end position="298"/>
    </location>
</feature>
<evidence type="ECO:0000313" key="12">
    <source>
        <dbReference type="Proteomes" id="UP000717534"/>
    </source>
</evidence>
<feature type="transmembrane region" description="Helical" evidence="10">
    <location>
        <begin position="93"/>
        <end position="126"/>
    </location>
</feature>
<feature type="transmembrane region" description="Helical" evidence="10">
    <location>
        <begin position="392"/>
        <end position="409"/>
    </location>
</feature>
<comment type="caution">
    <text evidence="11">The sequence shown here is derived from an EMBL/GenBank/DDBJ whole genome shotgun (WGS) entry which is preliminary data.</text>
</comment>
<gene>
    <name evidence="11" type="ORF">JYU06_03005</name>
</gene>
<feature type="transmembrane region" description="Helical" evidence="10">
    <location>
        <begin position="12"/>
        <end position="29"/>
    </location>
</feature>
<evidence type="ECO:0000256" key="7">
    <source>
        <dbReference type="ARBA" id="ARBA00023136"/>
    </source>
</evidence>
<dbReference type="PANTHER" id="PTHR47019:SF1">
    <property type="entry name" value="LIPID II FLIPPASE MURJ"/>
    <property type="match status" value="1"/>
</dbReference>
<dbReference type="InterPro" id="IPR051050">
    <property type="entry name" value="Lipid_II_flippase_MurJ/MviN"/>
</dbReference>
<keyword evidence="2" id="KW-1003">Cell membrane</keyword>
<dbReference type="PANTHER" id="PTHR47019">
    <property type="entry name" value="LIPID II FLIPPASE MURJ"/>
    <property type="match status" value="1"/>
</dbReference>
<reference evidence="11 12" key="1">
    <citation type="submission" date="2021-02" db="EMBL/GenBank/DDBJ databases">
        <title>Activity-based single-cell genomes from oceanic crustal fluid captures similar information to metagenomic and metatranscriptomic surveys with orders of magnitude less sampling.</title>
        <authorList>
            <person name="D'Angelo T.S."/>
            <person name="Orcutt B.N."/>
        </authorList>
    </citation>
    <scope>NUCLEOTIDE SEQUENCE [LARGE SCALE GENOMIC DNA]</scope>
    <source>
        <strain evidence="11">AH-315-G02</strain>
    </source>
</reference>
<feature type="transmembrane region" description="Helical" evidence="10">
    <location>
        <begin position="49"/>
        <end position="72"/>
    </location>
</feature>
<evidence type="ECO:0000256" key="4">
    <source>
        <dbReference type="ARBA" id="ARBA00022960"/>
    </source>
</evidence>
<feature type="transmembrane region" description="Helical" evidence="10">
    <location>
        <begin position="132"/>
        <end position="150"/>
    </location>
</feature>
<keyword evidence="4" id="KW-0133">Cell shape</keyword>
<feature type="transmembrane region" description="Helical" evidence="10">
    <location>
        <begin position="415"/>
        <end position="439"/>
    </location>
</feature>
<feature type="non-terminal residue" evidence="11">
    <location>
        <position position="486"/>
    </location>
</feature>
<feature type="transmembrane region" description="Helical" evidence="10">
    <location>
        <begin position="358"/>
        <end position="385"/>
    </location>
</feature>
<organism evidence="11 12">
    <name type="scientific">Desulfotalea psychrophila</name>
    <dbReference type="NCBI Taxonomy" id="84980"/>
    <lineage>
        <taxon>Bacteria</taxon>
        <taxon>Pseudomonadati</taxon>
        <taxon>Thermodesulfobacteriota</taxon>
        <taxon>Desulfobulbia</taxon>
        <taxon>Desulfobulbales</taxon>
        <taxon>Desulfocapsaceae</taxon>
        <taxon>Desulfotalea</taxon>
    </lineage>
</organism>
<evidence type="ECO:0000313" key="11">
    <source>
        <dbReference type="EMBL" id="MBN4068478.1"/>
    </source>
</evidence>
<evidence type="ECO:0000256" key="1">
    <source>
        <dbReference type="ARBA" id="ARBA00004651"/>
    </source>
</evidence>
<comment type="similarity">
    <text evidence="9">Belongs to the MurJ/MviN family.</text>
</comment>
<evidence type="ECO:0000256" key="9">
    <source>
        <dbReference type="ARBA" id="ARBA00061532"/>
    </source>
</evidence>
<evidence type="ECO:0000256" key="5">
    <source>
        <dbReference type="ARBA" id="ARBA00022984"/>
    </source>
</evidence>
<keyword evidence="6 10" id="KW-1133">Transmembrane helix</keyword>
<feature type="transmembrane region" description="Helical" evidence="10">
    <location>
        <begin position="190"/>
        <end position="212"/>
    </location>
</feature>
<accession>A0ABS3AUN9</accession>
<keyword evidence="5" id="KW-0573">Peptidoglycan synthesis</keyword>
<sequence>MKFSDFFGTQTVRQASFILLLVGVLAKFAGFFRETLIAHEFGISADYDLFLIVFVVPAAIAITVNYTVSYALTPFYQKISFRFGSKLARNLVLRIFFFGGSFFICCSATTVMFAEYVVSICALTAVESDQQLAIQFLSILIWLLPLYFGVAVMQTILQAERFFFLSSIGPLIQNACVVLVLLIFRNAGIVSLAYAWCLGLFLWLSWLVFAVYYSQWKDECSLASIVECSPKYLLGAFFVSSVQILFIEIWSQLYVVFDRVAAQLFRLEDGSIAILGYATTLYIMVLSVFAMSIGRAIFPFLSAQVAAGDKAEQIKLLSGGIRWMVLISLPVTGGLFALSEEVVQLVYQRGNFDAAATIATAGALKIFCVGLPFESVYVILVGYFYSLRDYRGLMIVSLFSIIVKILIGVCLTDSFGHLGLAASTAGAVVCRTLFLAFRLKRYHVSFLDNSETLSLLWKSLLAILPGTLLVIYGFPLFSPFILVFNE</sequence>
<keyword evidence="12" id="KW-1185">Reference proteome</keyword>
<evidence type="ECO:0000256" key="8">
    <source>
        <dbReference type="ARBA" id="ARBA00060041"/>
    </source>
</evidence>
<evidence type="ECO:0000256" key="6">
    <source>
        <dbReference type="ARBA" id="ARBA00022989"/>
    </source>
</evidence>
<comment type="subcellular location">
    <subcellularLocation>
        <location evidence="1">Cell membrane</location>
        <topology evidence="1">Multi-pass membrane protein</topology>
    </subcellularLocation>
</comment>
<keyword evidence="3 10" id="KW-0812">Transmembrane</keyword>
<dbReference type="EMBL" id="JAFITO010000018">
    <property type="protein sequence ID" value="MBN4068478.1"/>
    <property type="molecule type" value="Genomic_DNA"/>
</dbReference>
<evidence type="ECO:0000256" key="3">
    <source>
        <dbReference type="ARBA" id="ARBA00022692"/>
    </source>
</evidence>